<dbReference type="OrthoDB" id="9809429at2"/>
<feature type="active site" description="Proton acceptor" evidence="9">
    <location>
        <position position="167"/>
    </location>
</feature>
<dbReference type="AlphaFoldDB" id="A0A5R9F6A0"/>
<dbReference type="FunFam" id="3.20.20.70:FF:000016">
    <property type="entry name" value="Triosephosphate isomerase"/>
    <property type="match status" value="1"/>
</dbReference>
<evidence type="ECO:0000256" key="5">
    <source>
        <dbReference type="ARBA" id="ARBA00022432"/>
    </source>
</evidence>
<evidence type="ECO:0000256" key="10">
    <source>
        <dbReference type="RuleBase" id="RU363013"/>
    </source>
</evidence>
<dbReference type="HAMAP" id="MF_00147_B">
    <property type="entry name" value="TIM_B"/>
    <property type="match status" value="1"/>
</dbReference>
<dbReference type="UniPathway" id="UPA00109">
    <property type="reaction ID" value="UER00189"/>
</dbReference>
<comment type="similarity">
    <text evidence="2 9 10">Belongs to the triosephosphate isomerase family.</text>
</comment>
<comment type="subcellular location">
    <subcellularLocation>
        <location evidence="9 10">Cytoplasm</location>
    </subcellularLocation>
</comment>
<comment type="pathway">
    <text evidence="9 10">Carbohydrate biosynthesis; gluconeogenesis.</text>
</comment>
<evidence type="ECO:0000256" key="8">
    <source>
        <dbReference type="ARBA" id="ARBA00023235"/>
    </source>
</evidence>
<dbReference type="InterPro" id="IPR000652">
    <property type="entry name" value="Triosephosphate_isomerase"/>
</dbReference>
<comment type="function">
    <text evidence="9">Involved in the gluconeogenesis. Catalyzes stereospecifically the conversion of dihydroxyacetone phosphate (DHAP) to D-glyceraldehyde-3-phosphate (G3P).</text>
</comment>
<evidence type="ECO:0000256" key="3">
    <source>
        <dbReference type="ARBA" id="ARBA00011940"/>
    </source>
</evidence>
<dbReference type="EC" id="5.3.1.1" evidence="3 9"/>
<evidence type="ECO:0000256" key="1">
    <source>
        <dbReference type="ARBA" id="ARBA00004680"/>
    </source>
</evidence>
<proteinExistence type="inferred from homology"/>
<keyword evidence="5 9" id="KW-0312">Gluconeogenesis</keyword>
<keyword evidence="7 9" id="KW-0324">Glycolysis</keyword>
<comment type="subunit">
    <text evidence="9 10">Homodimer.</text>
</comment>
<dbReference type="GO" id="GO:0005829">
    <property type="term" value="C:cytosol"/>
    <property type="evidence" value="ECO:0007669"/>
    <property type="project" value="TreeGrafter"/>
</dbReference>
<reference evidence="11 12" key="1">
    <citation type="submission" date="2019-04" db="EMBL/GenBank/DDBJ databases">
        <title>Bacillus caeni sp. nov., a bacterium isolated from mangrove sediment.</title>
        <authorList>
            <person name="Huang H."/>
            <person name="Mo K."/>
            <person name="Hu Y."/>
        </authorList>
    </citation>
    <scope>NUCLEOTIDE SEQUENCE [LARGE SCALE GENOMIC DNA]</scope>
    <source>
        <strain evidence="11 12">HB172195</strain>
    </source>
</reference>
<comment type="caution">
    <text evidence="11">The sequence shown here is derived from an EMBL/GenBank/DDBJ whole genome shotgun (WGS) entry which is preliminary data.</text>
</comment>
<dbReference type="InterPro" id="IPR035990">
    <property type="entry name" value="TIM_sf"/>
</dbReference>
<feature type="binding site" evidence="9">
    <location>
        <begin position="9"/>
        <end position="11"/>
    </location>
    <ligand>
        <name>substrate</name>
    </ligand>
</feature>
<dbReference type="InterPro" id="IPR013785">
    <property type="entry name" value="Aldolase_TIM"/>
</dbReference>
<protein>
    <recommendedName>
        <fullName evidence="4 9">Triosephosphate isomerase</fullName>
        <shortName evidence="9">TIM</shortName>
        <shortName evidence="9">TPI</shortName>
        <ecNumber evidence="3 9">5.3.1.1</ecNumber>
    </recommendedName>
    <alternativeName>
        <fullName evidence="9">Triose-phosphate isomerase</fullName>
    </alternativeName>
</protein>
<evidence type="ECO:0000256" key="7">
    <source>
        <dbReference type="ARBA" id="ARBA00023152"/>
    </source>
</evidence>
<dbReference type="Gene3D" id="3.20.20.70">
    <property type="entry name" value="Aldolase class I"/>
    <property type="match status" value="1"/>
</dbReference>
<dbReference type="GO" id="GO:0006094">
    <property type="term" value="P:gluconeogenesis"/>
    <property type="evidence" value="ECO:0007669"/>
    <property type="project" value="UniProtKB-UniRule"/>
</dbReference>
<dbReference type="Proteomes" id="UP000308230">
    <property type="component" value="Unassembled WGS sequence"/>
</dbReference>
<organism evidence="11 12">
    <name type="scientific">Exobacillus caeni</name>
    <dbReference type="NCBI Taxonomy" id="2574798"/>
    <lineage>
        <taxon>Bacteria</taxon>
        <taxon>Bacillati</taxon>
        <taxon>Bacillota</taxon>
        <taxon>Bacilli</taxon>
        <taxon>Bacillales</taxon>
        <taxon>Guptibacillaceae</taxon>
        <taxon>Exobacillus</taxon>
    </lineage>
</organism>
<dbReference type="CDD" id="cd00311">
    <property type="entry name" value="TIM"/>
    <property type="match status" value="1"/>
</dbReference>
<dbReference type="InterPro" id="IPR020861">
    <property type="entry name" value="Triosephosphate_isomerase_AS"/>
</dbReference>
<accession>A0A5R9F6A0</accession>
<feature type="binding site" evidence="9">
    <location>
        <position position="173"/>
    </location>
    <ligand>
        <name>substrate</name>
    </ligand>
</feature>
<name>A0A5R9F6A0_9BACL</name>
<dbReference type="PANTHER" id="PTHR21139:SF42">
    <property type="entry name" value="TRIOSEPHOSPHATE ISOMERASE"/>
    <property type="match status" value="1"/>
</dbReference>
<dbReference type="RefSeq" id="WP_138129075.1">
    <property type="nucleotide sequence ID" value="NZ_SWLG01000023.1"/>
</dbReference>
<dbReference type="PANTHER" id="PTHR21139">
    <property type="entry name" value="TRIOSEPHOSPHATE ISOMERASE"/>
    <property type="match status" value="1"/>
</dbReference>
<feature type="binding site" evidence="9">
    <location>
        <position position="213"/>
    </location>
    <ligand>
        <name>substrate</name>
    </ligand>
</feature>
<dbReference type="GO" id="GO:0019563">
    <property type="term" value="P:glycerol catabolic process"/>
    <property type="evidence" value="ECO:0007669"/>
    <property type="project" value="TreeGrafter"/>
</dbReference>
<evidence type="ECO:0000313" key="11">
    <source>
        <dbReference type="EMBL" id="TLS35325.1"/>
    </source>
</evidence>
<dbReference type="UniPathway" id="UPA00138"/>
<dbReference type="NCBIfam" id="TIGR00419">
    <property type="entry name" value="tim"/>
    <property type="match status" value="1"/>
</dbReference>
<dbReference type="SUPFAM" id="SSF51351">
    <property type="entry name" value="Triosephosphate isomerase (TIM)"/>
    <property type="match status" value="1"/>
</dbReference>
<keyword evidence="8 9" id="KW-0413">Isomerase</keyword>
<keyword evidence="12" id="KW-1185">Reference proteome</keyword>
<dbReference type="Pfam" id="PF00121">
    <property type="entry name" value="TIM"/>
    <property type="match status" value="1"/>
</dbReference>
<dbReference type="GO" id="GO:0004807">
    <property type="term" value="F:triose-phosphate isomerase activity"/>
    <property type="evidence" value="ECO:0007669"/>
    <property type="project" value="UniProtKB-UniRule"/>
</dbReference>
<comment type="catalytic activity">
    <reaction evidence="9 10">
        <text>D-glyceraldehyde 3-phosphate = dihydroxyacetone phosphate</text>
        <dbReference type="Rhea" id="RHEA:18585"/>
        <dbReference type="ChEBI" id="CHEBI:57642"/>
        <dbReference type="ChEBI" id="CHEBI:59776"/>
        <dbReference type="EC" id="5.3.1.1"/>
    </reaction>
</comment>
<evidence type="ECO:0000256" key="9">
    <source>
        <dbReference type="HAMAP-Rule" id="MF_00147"/>
    </source>
</evidence>
<gene>
    <name evidence="9" type="primary">tpiA</name>
    <name evidence="11" type="ORF">FCL54_20775</name>
</gene>
<dbReference type="InterPro" id="IPR022896">
    <property type="entry name" value="TrioseP_Isoase_bac/euk"/>
</dbReference>
<dbReference type="EMBL" id="SWLG01000023">
    <property type="protein sequence ID" value="TLS35325.1"/>
    <property type="molecule type" value="Genomic_DNA"/>
</dbReference>
<dbReference type="PROSITE" id="PS00171">
    <property type="entry name" value="TIM_1"/>
    <property type="match status" value="1"/>
</dbReference>
<dbReference type="GO" id="GO:0046166">
    <property type="term" value="P:glyceraldehyde-3-phosphate biosynthetic process"/>
    <property type="evidence" value="ECO:0007669"/>
    <property type="project" value="TreeGrafter"/>
</dbReference>
<keyword evidence="6 9" id="KW-0963">Cytoplasm</keyword>
<dbReference type="PROSITE" id="PS51440">
    <property type="entry name" value="TIM_2"/>
    <property type="match status" value="1"/>
</dbReference>
<evidence type="ECO:0000256" key="2">
    <source>
        <dbReference type="ARBA" id="ARBA00007422"/>
    </source>
</evidence>
<evidence type="ECO:0000256" key="6">
    <source>
        <dbReference type="ARBA" id="ARBA00022490"/>
    </source>
</evidence>
<evidence type="ECO:0000313" key="12">
    <source>
        <dbReference type="Proteomes" id="UP000308230"/>
    </source>
</evidence>
<evidence type="ECO:0000256" key="4">
    <source>
        <dbReference type="ARBA" id="ARBA00019397"/>
    </source>
</evidence>
<feature type="binding site" evidence="9">
    <location>
        <begin position="234"/>
        <end position="235"/>
    </location>
    <ligand>
        <name>substrate</name>
    </ligand>
</feature>
<sequence>MRKPIIAGNWKMNKTISETKSFIEEVKGLVPSADKVESVVCAPALYLDLLTDELKDRDLKVGAQNMHFEDSGAFTGEISPLALSDLGVKYTILGHSERRELFGETDEMVNKKVYAAFNHNLTPIVCVGETLEQRENDETKKVVKQQVEKGLEGLSNDQVAKTVVAYEPIWAIGTGKTASSEDANEVCAYIRSVIGEAFSQDAAEQVRIQYGGSVKPENIEELLNQSDIDGALVGGASLKPESFLQLLEAGSNV</sequence>
<dbReference type="GO" id="GO:0006096">
    <property type="term" value="P:glycolytic process"/>
    <property type="evidence" value="ECO:0007669"/>
    <property type="project" value="UniProtKB-UniRule"/>
</dbReference>
<comment type="pathway">
    <text evidence="1 9 10">Carbohydrate degradation; glycolysis; D-glyceraldehyde 3-phosphate from glycerone phosphate: step 1/1.</text>
</comment>
<feature type="active site" description="Electrophile" evidence="9">
    <location>
        <position position="95"/>
    </location>
</feature>